<dbReference type="GO" id="GO:0006166">
    <property type="term" value="P:purine ribonucleoside salvage"/>
    <property type="evidence" value="ECO:0007669"/>
    <property type="project" value="TreeGrafter"/>
</dbReference>
<dbReference type="SUPFAM" id="SSF53738">
    <property type="entry name" value="Phosphoglucomutase, first 3 domains"/>
    <property type="match status" value="3"/>
</dbReference>
<dbReference type="PANTHER" id="PTHR45745">
    <property type="entry name" value="PHOSPHOMANNOMUTASE 45A"/>
    <property type="match status" value="1"/>
</dbReference>
<evidence type="ECO:0000313" key="12">
    <source>
        <dbReference type="EMBL" id="SRX80558.1"/>
    </source>
</evidence>
<dbReference type="Pfam" id="PF02880">
    <property type="entry name" value="PGM_PMM_III"/>
    <property type="match status" value="1"/>
</dbReference>
<dbReference type="AlphaFoldDB" id="A0A375YHG3"/>
<dbReference type="Proteomes" id="UP000252008">
    <property type="component" value="Unassembled WGS sequence"/>
</dbReference>
<dbReference type="InterPro" id="IPR016066">
    <property type="entry name" value="A-D-PHexomutase_CS"/>
</dbReference>
<dbReference type="Pfam" id="PF02879">
    <property type="entry name" value="PGM_PMM_II"/>
    <property type="match status" value="1"/>
</dbReference>
<proteinExistence type="inferred from homology"/>
<keyword evidence="3" id="KW-0597">Phosphoprotein</keyword>
<organism evidence="12 13">
    <name type="scientific">Mycolicibacterium parafortuitum</name>
    <name type="common">Mycobacterium parafortuitum</name>
    <dbReference type="NCBI Taxonomy" id="39692"/>
    <lineage>
        <taxon>Bacteria</taxon>
        <taxon>Bacillati</taxon>
        <taxon>Actinomycetota</taxon>
        <taxon>Actinomycetes</taxon>
        <taxon>Mycobacteriales</taxon>
        <taxon>Mycobacteriaceae</taxon>
        <taxon>Mycolicibacterium</taxon>
    </lineage>
</organism>
<feature type="domain" description="Alpha-D-phosphohexomutase alpha/beta/alpha" evidence="10">
    <location>
        <begin position="227"/>
        <end position="310"/>
    </location>
</feature>
<comment type="cofactor">
    <cofactor evidence="1">
        <name>Mg(2+)</name>
        <dbReference type="ChEBI" id="CHEBI:18420"/>
    </cofactor>
</comment>
<feature type="domain" description="Alpha-D-phosphohexomutase C-terminal" evidence="8">
    <location>
        <begin position="500"/>
        <end position="522"/>
    </location>
</feature>
<reference evidence="12 13" key="1">
    <citation type="submission" date="2018-05" db="EMBL/GenBank/DDBJ databases">
        <authorList>
            <consortium name="IHU Genomes"/>
        </authorList>
    </citation>
    <scope>NUCLEOTIDE SEQUENCE [LARGE SCALE GENOMIC DNA]</scope>
    <source>
        <strain evidence="12 13">P7335</strain>
    </source>
</reference>
<gene>
    <name evidence="12" type="ORF">MPP7335_02301</name>
</gene>
<dbReference type="InterPro" id="IPR005841">
    <property type="entry name" value="Alpha-D-phosphohexomutase_SF"/>
</dbReference>
<dbReference type="PRINTS" id="PR00509">
    <property type="entry name" value="PGMPMM"/>
</dbReference>
<keyword evidence="4 7" id="KW-0479">Metal-binding</keyword>
<dbReference type="InterPro" id="IPR005843">
    <property type="entry name" value="A-D-PHexomutase_C"/>
</dbReference>
<sequence>MHSVTAARTLAGHNDGMRSPWSTAVQEWLSHDPDPASAAELAGCDDDELADRFAQPLTFGTAGLRGPLRAGPNGMNLAVVMRATWAVARVLADRSLAGSPVVVGYDARHRSAEFGRAAAEVFAAQGFSVMLMPCAVPTPAVAFAVRNTGAVAGVQITASHNPPQDNGYKVYFAGGLQIASPTDRDIERVIASAPPADEIARVPVEPSGAEVLRAYVERAATVRRGAGTARIALTPMHGVGGEFALDALALAGFDDVHVVESQFAPDPDFPTVAFPNPEESGASDRLTALAAEVGAALAIALDPDADRCAIGVPTPDGWRMLSGDETGWLLGDYLLSGRDCRDAVVASTVVSSRMLAAIAAEHGARHVETLTGFKWLARADDGLDATLVYAYEEAIGHCVDPDAVRDKDGISAAVLAADLVVALGNRGVTVLDALDELARRHGVHSTTAVTRRVGSPREAAQLMERLRKTPPREVAGFAVTVEDLAPRTDALVFSGGDDTTTVRVVIRPSGTEPKLKCYIEIRCPGDLAPARDRAARVQDAVAAAVRDWA</sequence>
<evidence type="ECO:0000256" key="2">
    <source>
        <dbReference type="ARBA" id="ARBA00010231"/>
    </source>
</evidence>
<protein>
    <submittedName>
        <fullName evidence="12">Phospho-sugar mutase [Mycobacterium leprae TN]</fullName>
    </submittedName>
</protein>
<evidence type="ECO:0000259" key="10">
    <source>
        <dbReference type="Pfam" id="PF02879"/>
    </source>
</evidence>
<evidence type="ECO:0000256" key="1">
    <source>
        <dbReference type="ARBA" id="ARBA00001946"/>
    </source>
</evidence>
<dbReference type="EMBL" id="UEGS01000001">
    <property type="protein sequence ID" value="SRX80558.1"/>
    <property type="molecule type" value="Genomic_DNA"/>
</dbReference>
<evidence type="ECO:0000259" key="8">
    <source>
        <dbReference type="Pfam" id="PF00408"/>
    </source>
</evidence>
<accession>A0A375YHG3</accession>
<feature type="domain" description="Alpha-D-phosphohexomutase alpha/beta/alpha" evidence="9">
    <location>
        <begin position="58"/>
        <end position="192"/>
    </location>
</feature>
<evidence type="ECO:0000259" key="9">
    <source>
        <dbReference type="Pfam" id="PF02878"/>
    </source>
</evidence>
<dbReference type="Gene3D" id="3.40.120.10">
    <property type="entry name" value="Alpha-D-Glucose-1,6-Bisphosphate, subunit A, domain 3"/>
    <property type="match status" value="3"/>
</dbReference>
<dbReference type="STRING" id="39692.BST38_28020"/>
<keyword evidence="5 7" id="KW-0460">Magnesium</keyword>
<evidence type="ECO:0000256" key="4">
    <source>
        <dbReference type="ARBA" id="ARBA00022723"/>
    </source>
</evidence>
<dbReference type="InterPro" id="IPR005844">
    <property type="entry name" value="A-D-PHexomutase_a/b/a-I"/>
</dbReference>
<dbReference type="InterPro" id="IPR005845">
    <property type="entry name" value="A-D-PHexomutase_a/b/a-II"/>
</dbReference>
<dbReference type="InterPro" id="IPR036900">
    <property type="entry name" value="A-D-PHexomutase_C_sf"/>
</dbReference>
<dbReference type="Gene3D" id="3.30.310.50">
    <property type="entry name" value="Alpha-D-phosphohexomutase, C-terminal domain"/>
    <property type="match status" value="1"/>
</dbReference>
<evidence type="ECO:0000313" key="13">
    <source>
        <dbReference type="Proteomes" id="UP000252008"/>
    </source>
</evidence>
<dbReference type="Pfam" id="PF00408">
    <property type="entry name" value="PGM_PMM_IV"/>
    <property type="match status" value="1"/>
</dbReference>
<dbReference type="GO" id="GO:0000287">
    <property type="term" value="F:magnesium ion binding"/>
    <property type="evidence" value="ECO:0007669"/>
    <property type="project" value="InterPro"/>
</dbReference>
<comment type="similarity">
    <text evidence="2 7">Belongs to the phosphohexose mutase family.</text>
</comment>
<dbReference type="PANTHER" id="PTHR45745:SF1">
    <property type="entry name" value="PHOSPHOGLUCOMUTASE 2B-RELATED"/>
    <property type="match status" value="1"/>
</dbReference>
<evidence type="ECO:0000256" key="7">
    <source>
        <dbReference type="RuleBase" id="RU004326"/>
    </source>
</evidence>
<keyword evidence="13" id="KW-1185">Reference proteome</keyword>
<dbReference type="InterPro" id="IPR005846">
    <property type="entry name" value="A-D-PHexomutase_a/b/a-III"/>
</dbReference>
<dbReference type="GO" id="GO:0008973">
    <property type="term" value="F:phosphopentomutase activity"/>
    <property type="evidence" value="ECO:0007669"/>
    <property type="project" value="TreeGrafter"/>
</dbReference>
<evidence type="ECO:0000256" key="6">
    <source>
        <dbReference type="ARBA" id="ARBA00023235"/>
    </source>
</evidence>
<dbReference type="PROSITE" id="PS00710">
    <property type="entry name" value="PGM_PMM"/>
    <property type="match status" value="1"/>
</dbReference>
<keyword evidence="6" id="KW-0413">Isomerase</keyword>
<dbReference type="Pfam" id="PF02878">
    <property type="entry name" value="PGM_PMM_I"/>
    <property type="match status" value="1"/>
</dbReference>
<dbReference type="GO" id="GO:0005975">
    <property type="term" value="P:carbohydrate metabolic process"/>
    <property type="evidence" value="ECO:0007669"/>
    <property type="project" value="InterPro"/>
</dbReference>
<dbReference type="InterPro" id="IPR016055">
    <property type="entry name" value="A-D-PHexomutase_a/b/a-I/II/III"/>
</dbReference>
<evidence type="ECO:0000256" key="5">
    <source>
        <dbReference type="ARBA" id="ARBA00022842"/>
    </source>
</evidence>
<dbReference type="SUPFAM" id="SSF55957">
    <property type="entry name" value="Phosphoglucomutase, C-terminal domain"/>
    <property type="match status" value="1"/>
</dbReference>
<evidence type="ECO:0000259" key="11">
    <source>
        <dbReference type="Pfam" id="PF02880"/>
    </source>
</evidence>
<dbReference type="CDD" id="cd05799">
    <property type="entry name" value="PGM2"/>
    <property type="match status" value="1"/>
</dbReference>
<name>A0A375YHG3_MYCPF</name>
<evidence type="ECO:0000256" key="3">
    <source>
        <dbReference type="ARBA" id="ARBA00022553"/>
    </source>
</evidence>
<feature type="domain" description="Alpha-D-phosphohexomutase alpha/beta/alpha" evidence="11">
    <location>
        <begin position="323"/>
        <end position="424"/>
    </location>
</feature>